<keyword evidence="3" id="KW-0964">Secreted</keyword>
<name>A0A914AR65_PATMI</name>
<dbReference type="SUPFAM" id="SSF52317">
    <property type="entry name" value="Class I glutamine amidotransferase-like"/>
    <property type="match status" value="1"/>
</dbReference>
<dbReference type="FunFam" id="3.40.50.880:FF:000024">
    <property type="entry name" value="Folate gamma-glutamyl hydrolase"/>
    <property type="match status" value="1"/>
</dbReference>
<reference evidence="9" key="1">
    <citation type="submission" date="2022-11" db="UniProtKB">
        <authorList>
            <consortium name="EnsemblMetazoa"/>
        </authorList>
    </citation>
    <scope>IDENTIFICATION</scope>
</reference>
<dbReference type="PROSITE" id="PS51273">
    <property type="entry name" value="GATASE_TYPE_1"/>
    <property type="match status" value="1"/>
</dbReference>
<feature type="signal peptide" evidence="8">
    <location>
        <begin position="1"/>
        <end position="20"/>
    </location>
</feature>
<dbReference type="AlphaFoldDB" id="A0A914AR65"/>
<evidence type="ECO:0000313" key="10">
    <source>
        <dbReference type="Proteomes" id="UP000887568"/>
    </source>
</evidence>
<dbReference type="InterPro" id="IPR015527">
    <property type="entry name" value="Pept_C26_g-glut_hydrolase"/>
</dbReference>
<dbReference type="GO" id="GO:0005773">
    <property type="term" value="C:vacuole"/>
    <property type="evidence" value="ECO:0007669"/>
    <property type="project" value="TreeGrafter"/>
</dbReference>
<dbReference type="RefSeq" id="XP_038065929.1">
    <property type="nucleotide sequence ID" value="XM_038210001.1"/>
</dbReference>
<dbReference type="Gene3D" id="3.40.50.880">
    <property type="match status" value="1"/>
</dbReference>
<evidence type="ECO:0000256" key="4">
    <source>
        <dbReference type="ARBA" id="ARBA00022729"/>
    </source>
</evidence>
<dbReference type="Pfam" id="PF07722">
    <property type="entry name" value="Peptidase_C26"/>
    <property type="match status" value="1"/>
</dbReference>
<feature type="active site" description="Nucleophile" evidence="6 7">
    <location>
        <position position="124"/>
    </location>
</feature>
<comment type="subcellular location">
    <subcellularLocation>
        <location evidence="1">Secreted</location>
        <location evidence="1">Extracellular space</location>
    </subcellularLocation>
</comment>
<dbReference type="GO" id="GO:0034722">
    <property type="term" value="F:gamma-glutamyl-peptidase activity"/>
    <property type="evidence" value="ECO:0007669"/>
    <property type="project" value="UniProtKB-UniRule"/>
</dbReference>
<dbReference type="Proteomes" id="UP000887568">
    <property type="component" value="Unplaced"/>
</dbReference>
<dbReference type="EC" id="3.4.19.9" evidence="7"/>
<dbReference type="GeneID" id="119736018"/>
<feature type="chain" id="PRO_5037286937" description="folate gamma-glutamyl hydrolase" evidence="8">
    <location>
        <begin position="21"/>
        <end position="316"/>
    </location>
</feature>
<evidence type="ECO:0000256" key="5">
    <source>
        <dbReference type="ARBA" id="ARBA00022801"/>
    </source>
</evidence>
<dbReference type="EnsemblMetazoa" id="XM_038210001.1">
    <property type="protein sequence ID" value="XP_038065929.1"/>
    <property type="gene ID" value="LOC119736018"/>
</dbReference>
<evidence type="ECO:0000256" key="7">
    <source>
        <dbReference type="PROSITE-ProRule" id="PRU00607"/>
    </source>
</evidence>
<keyword evidence="10" id="KW-1185">Reference proteome</keyword>
<evidence type="ECO:0000256" key="6">
    <source>
        <dbReference type="PIRSR" id="PIRSR615527-1"/>
    </source>
</evidence>
<keyword evidence="4 8" id="KW-0732">Signal</keyword>
<dbReference type="OMA" id="EPVSSHF"/>
<sequence length="316" mass="35505">MAFKSTLFLSLILCVVSSDALNDSPVIGVLSQSTPSKKYGDAYIAASYVKFVESAGARVVPLLIDQPDSYYEKMFASLNGVLFPGGGMDDPIHSPYGKAGKIFYDLAIKSYDQRGDYFPVWGTCLGMELLVRITANEDVLASTDASEVSWPLQLTKGFKDSRLFHAAEQSVLNILSNENVTYNSHNLGLTPTNFSKSSALKSFYRVLSTNVDKNGKVFISTIEAMYYPIYGVQFHPEKNPYEWESKSINHSYDAVKVTQFFADFFVSEARKSYHSFSPGTLDKYLIYNYCPVFTDSYFEQGYFFNVSSTLREKLTY</sequence>
<comment type="catalytic activity">
    <reaction evidence="7">
        <text>(6S)-5,6,7,8-tetrahydrofolyl-(gamma-L-Glu)(n) + (n-1) H2O = (6S)-5,6,7,8-tetrahydrofolate + (n-1) L-glutamate</text>
        <dbReference type="Rhea" id="RHEA:56784"/>
        <dbReference type="Rhea" id="RHEA-COMP:14738"/>
        <dbReference type="ChEBI" id="CHEBI:15377"/>
        <dbReference type="ChEBI" id="CHEBI:29985"/>
        <dbReference type="ChEBI" id="CHEBI:57453"/>
        <dbReference type="ChEBI" id="CHEBI:141005"/>
        <dbReference type="EC" id="3.4.19.9"/>
    </reaction>
</comment>
<dbReference type="PROSITE" id="PS51275">
    <property type="entry name" value="PEPTIDASE_C26_GGH"/>
    <property type="match status" value="1"/>
</dbReference>
<organism evidence="9 10">
    <name type="scientific">Patiria miniata</name>
    <name type="common">Bat star</name>
    <name type="synonym">Asterina miniata</name>
    <dbReference type="NCBI Taxonomy" id="46514"/>
    <lineage>
        <taxon>Eukaryota</taxon>
        <taxon>Metazoa</taxon>
        <taxon>Echinodermata</taxon>
        <taxon>Eleutherozoa</taxon>
        <taxon>Asterozoa</taxon>
        <taxon>Asteroidea</taxon>
        <taxon>Valvatacea</taxon>
        <taxon>Valvatida</taxon>
        <taxon>Asterinidae</taxon>
        <taxon>Patiria</taxon>
    </lineage>
</organism>
<dbReference type="PANTHER" id="PTHR11315">
    <property type="entry name" value="PROTEASE FAMILY C26 GAMMA-GLUTAMYL HYDROLASE"/>
    <property type="match status" value="1"/>
</dbReference>
<keyword evidence="5 7" id="KW-0378">Hydrolase</keyword>
<feature type="active site" evidence="7">
    <location>
        <position position="235"/>
    </location>
</feature>
<evidence type="ECO:0000256" key="8">
    <source>
        <dbReference type="SAM" id="SignalP"/>
    </source>
</evidence>
<dbReference type="PANTHER" id="PTHR11315:SF0">
    <property type="entry name" value="FOLATE GAMMA-GLUTAMYL HYDROLASE"/>
    <property type="match status" value="1"/>
</dbReference>
<dbReference type="GO" id="GO:0005576">
    <property type="term" value="C:extracellular region"/>
    <property type="evidence" value="ECO:0007669"/>
    <property type="project" value="UniProtKB-SubCell"/>
</dbReference>
<evidence type="ECO:0000256" key="1">
    <source>
        <dbReference type="ARBA" id="ARBA00004239"/>
    </source>
</evidence>
<evidence type="ECO:0000256" key="2">
    <source>
        <dbReference type="ARBA" id="ARBA00011083"/>
    </source>
</evidence>
<dbReference type="InterPro" id="IPR011697">
    <property type="entry name" value="Peptidase_C26"/>
</dbReference>
<accession>A0A914AR65</accession>
<evidence type="ECO:0000313" key="9">
    <source>
        <dbReference type="EnsemblMetazoa" id="XP_038065929.1"/>
    </source>
</evidence>
<protein>
    <recommendedName>
        <fullName evidence="7">folate gamma-glutamyl hydrolase</fullName>
        <ecNumber evidence="7">3.4.19.9</ecNumber>
    </recommendedName>
</protein>
<comment type="similarity">
    <text evidence="2">Belongs to the peptidase C26 family.</text>
</comment>
<proteinExistence type="inferred from homology"/>
<dbReference type="InterPro" id="IPR029062">
    <property type="entry name" value="Class_I_gatase-like"/>
</dbReference>
<dbReference type="GO" id="GO:0046900">
    <property type="term" value="P:tetrahydrofolylpolyglutamate metabolic process"/>
    <property type="evidence" value="ECO:0007669"/>
    <property type="project" value="TreeGrafter"/>
</dbReference>
<evidence type="ECO:0000256" key="3">
    <source>
        <dbReference type="ARBA" id="ARBA00022525"/>
    </source>
</evidence>
<dbReference type="OrthoDB" id="64220at2759"/>
<feature type="active site" description="Proton donor" evidence="6">
    <location>
        <position position="235"/>
    </location>
</feature>